<dbReference type="InterPro" id="IPR046826">
    <property type="entry name" value="PDH_N"/>
</dbReference>
<dbReference type="GO" id="GO:0004665">
    <property type="term" value="F:prephenate dehydrogenase (NADP+) activity"/>
    <property type="evidence" value="ECO:0007669"/>
    <property type="project" value="InterPro"/>
</dbReference>
<dbReference type="InterPro" id="IPR050812">
    <property type="entry name" value="Preph/Arog_dehydrog"/>
</dbReference>
<dbReference type="Proteomes" id="UP000191897">
    <property type="component" value="Unassembled WGS sequence"/>
</dbReference>
<dbReference type="InterPro" id="IPR036291">
    <property type="entry name" value="NAD(P)-bd_dom_sf"/>
</dbReference>
<dbReference type="GO" id="GO:0006571">
    <property type="term" value="P:tyrosine biosynthetic process"/>
    <property type="evidence" value="ECO:0007669"/>
    <property type="project" value="InterPro"/>
</dbReference>
<organism evidence="3 4">
    <name type="scientific">Agrobacterium tumefaciens str. Kerr 14</name>
    <dbReference type="NCBI Taxonomy" id="1183424"/>
    <lineage>
        <taxon>Bacteria</taxon>
        <taxon>Pseudomonadati</taxon>
        <taxon>Pseudomonadota</taxon>
        <taxon>Alphaproteobacteria</taxon>
        <taxon>Hyphomicrobiales</taxon>
        <taxon>Rhizobiaceae</taxon>
        <taxon>Rhizobium/Agrobacterium group</taxon>
        <taxon>Agrobacterium</taxon>
        <taxon>Agrobacterium tumefaciens complex</taxon>
    </lineage>
</organism>
<feature type="domain" description="Prephenate/arogenate dehydrogenase" evidence="2">
    <location>
        <begin position="4"/>
        <end position="268"/>
    </location>
</feature>
<dbReference type="InterPro" id="IPR003099">
    <property type="entry name" value="Prephen_DH"/>
</dbReference>
<dbReference type="Gene3D" id="3.40.50.720">
    <property type="entry name" value="NAD(P)-binding Rossmann-like Domain"/>
    <property type="match status" value="1"/>
</dbReference>
<dbReference type="SUPFAM" id="SSF51735">
    <property type="entry name" value="NAD(P)-binding Rossmann-fold domains"/>
    <property type="match status" value="1"/>
</dbReference>
<dbReference type="PANTHER" id="PTHR21363:SF0">
    <property type="entry name" value="PREPHENATE DEHYDROGENASE [NADP(+)]"/>
    <property type="match status" value="1"/>
</dbReference>
<evidence type="ECO:0000259" key="2">
    <source>
        <dbReference type="PROSITE" id="PS51176"/>
    </source>
</evidence>
<gene>
    <name evidence="3" type="ORF">AGR4C_pa70071</name>
</gene>
<name>A0A1S7SDC5_AGRTU</name>
<evidence type="ECO:0000313" key="3">
    <source>
        <dbReference type="EMBL" id="CUX66686.1"/>
    </source>
</evidence>
<dbReference type="RefSeq" id="WP_080867796.1">
    <property type="nucleotide sequence ID" value="NZ_LT009732.1"/>
</dbReference>
<dbReference type="PANTHER" id="PTHR21363">
    <property type="entry name" value="PREPHENATE DEHYDROGENASE"/>
    <property type="match status" value="1"/>
</dbReference>
<dbReference type="AlphaFoldDB" id="A0A1S7SDC5"/>
<dbReference type="SUPFAM" id="SSF48179">
    <property type="entry name" value="6-phosphogluconate dehydrogenase C-terminal domain-like"/>
    <property type="match status" value="1"/>
</dbReference>
<sequence>MQISSVGIVGFGAFGKLIATYLRGHFQVYAYDISDRAFAGYRLFDVVAADIRTVARCDAVVLAVPVNAISAAVADIKPYLQPGTIVFDVGSVKATPAMIMQNELPPYVDIIGTHPLFGPQSARSGITGLKIALCPIRSSQFRRVAAFLRRSFGLKVVVVTPEEHDIETAITQGLTHLIGRVLIDMEPLPDRLRTASFDLLMRAADMVRYDSNAVFMAIQRTNPYSAASRARFIATATALDSLVGNGGTAADMDNTAVHMERPHAKRVG</sequence>
<evidence type="ECO:0000313" key="4">
    <source>
        <dbReference type="Proteomes" id="UP000191897"/>
    </source>
</evidence>
<protein>
    <submittedName>
        <fullName evidence="3">Prephenate dehydrogenase</fullName>
    </submittedName>
</protein>
<accession>A0A1S7SDC5</accession>
<reference evidence="3 4" key="1">
    <citation type="submission" date="2016-01" db="EMBL/GenBank/DDBJ databases">
        <authorList>
            <person name="Oliw E.H."/>
        </authorList>
    </citation>
    <scope>NUCLEOTIDE SEQUENCE [LARGE SCALE GENOMIC DNA]</scope>
    <source>
        <strain evidence="3 4">Kerr 14</strain>
    </source>
</reference>
<proteinExistence type="predicted"/>
<keyword evidence="1" id="KW-0560">Oxidoreductase</keyword>
<dbReference type="GO" id="GO:0008977">
    <property type="term" value="F:prephenate dehydrogenase (NAD+) activity"/>
    <property type="evidence" value="ECO:0007669"/>
    <property type="project" value="InterPro"/>
</dbReference>
<dbReference type="Pfam" id="PF02153">
    <property type="entry name" value="PDH_N"/>
    <property type="match status" value="1"/>
</dbReference>
<dbReference type="EMBL" id="FBWC01000038">
    <property type="protein sequence ID" value="CUX66686.1"/>
    <property type="molecule type" value="Genomic_DNA"/>
</dbReference>
<evidence type="ECO:0000256" key="1">
    <source>
        <dbReference type="ARBA" id="ARBA00023002"/>
    </source>
</evidence>
<dbReference type="PROSITE" id="PS51176">
    <property type="entry name" value="PDH_ADH"/>
    <property type="match status" value="1"/>
</dbReference>
<dbReference type="InterPro" id="IPR008927">
    <property type="entry name" value="6-PGluconate_DH-like_C_sf"/>
</dbReference>
<dbReference type="GO" id="GO:0070403">
    <property type="term" value="F:NAD+ binding"/>
    <property type="evidence" value="ECO:0007669"/>
    <property type="project" value="InterPro"/>
</dbReference>